<feature type="transmembrane region" description="Helical" evidence="1">
    <location>
        <begin position="87"/>
        <end position="110"/>
    </location>
</feature>
<protein>
    <submittedName>
        <fullName evidence="2">Uncharacterized protein</fullName>
    </submittedName>
</protein>
<keyword evidence="1" id="KW-0812">Transmembrane</keyword>
<evidence type="ECO:0000313" key="2">
    <source>
        <dbReference type="EMBL" id="KGO85382.1"/>
    </source>
</evidence>
<organism evidence="2 3">
    <name type="scientific">Flavobacterium rivuli WB 3.3-2 = DSM 21788</name>
    <dbReference type="NCBI Taxonomy" id="1121895"/>
    <lineage>
        <taxon>Bacteria</taxon>
        <taxon>Pseudomonadati</taxon>
        <taxon>Bacteroidota</taxon>
        <taxon>Flavobacteriia</taxon>
        <taxon>Flavobacteriales</taxon>
        <taxon>Flavobacteriaceae</taxon>
        <taxon>Flavobacterium</taxon>
    </lineage>
</organism>
<gene>
    <name evidence="2" type="ORF">Q765_16705</name>
</gene>
<keyword evidence="3" id="KW-1185">Reference proteome</keyword>
<proteinExistence type="predicted"/>
<evidence type="ECO:0000256" key="1">
    <source>
        <dbReference type="SAM" id="Phobius"/>
    </source>
</evidence>
<sequence>MERVFKIPLSFLFLLPLLSWLSIYTFVLFAIITKGTPQFYDIDPKEIGFNGLQDIVLVFTVSGIMVIPFLIVVLLKDLLQYKIQKRQILLLPVKLLSFMGVALLISTFFFDPERYLFWFFD</sequence>
<dbReference type="Proteomes" id="UP000030152">
    <property type="component" value="Unassembled WGS sequence"/>
</dbReference>
<feature type="transmembrane region" description="Helical" evidence="1">
    <location>
        <begin position="52"/>
        <end position="75"/>
    </location>
</feature>
<accession>A0A0A2LYB6</accession>
<name>A0A0A2LYB6_9FLAO</name>
<dbReference type="EMBL" id="JRLX01000023">
    <property type="protein sequence ID" value="KGO85382.1"/>
    <property type="molecule type" value="Genomic_DNA"/>
</dbReference>
<evidence type="ECO:0000313" key="3">
    <source>
        <dbReference type="Proteomes" id="UP000030152"/>
    </source>
</evidence>
<comment type="caution">
    <text evidence="2">The sequence shown here is derived from an EMBL/GenBank/DDBJ whole genome shotgun (WGS) entry which is preliminary data.</text>
</comment>
<feature type="transmembrane region" description="Helical" evidence="1">
    <location>
        <begin position="12"/>
        <end position="32"/>
    </location>
</feature>
<reference evidence="2 3" key="1">
    <citation type="submission" date="2013-09" db="EMBL/GenBank/DDBJ databases">
        <authorList>
            <person name="Zeng Z."/>
            <person name="Chen C."/>
        </authorList>
    </citation>
    <scope>NUCLEOTIDE SEQUENCE [LARGE SCALE GENOMIC DNA]</scope>
    <source>
        <strain evidence="2 3">WB 3.3-2</strain>
    </source>
</reference>
<dbReference type="RefSeq" id="WP_020212941.1">
    <property type="nucleotide sequence ID" value="NZ_JRLX01000023.1"/>
</dbReference>
<keyword evidence="1" id="KW-0472">Membrane</keyword>
<dbReference type="AlphaFoldDB" id="A0A0A2LYB6"/>
<keyword evidence="1" id="KW-1133">Transmembrane helix</keyword>